<proteinExistence type="predicted"/>
<organism evidence="2 3">
    <name type="scientific">Spodoptera exigua</name>
    <name type="common">Beet armyworm</name>
    <name type="synonym">Noctua fulgens</name>
    <dbReference type="NCBI Taxonomy" id="7107"/>
    <lineage>
        <taxon>Eukaryota</taxon>
        <taxon>Metazoa</taxon>
        <taxon>Ecdysozoa</taxon>
        <taxon>Arthropoda</taxon>
        <taxon>Hexapoda</taxon>
        <taxon>Insecta</taxon>
        <taxon>Pterygota</taxon>
        <taxon>Neoptera</taxon>
        <taxon>Endopterygota</taxon>
        <taxon>Lepidoptera</taxon>
        <taxon>Glossata</taxon>
        <taxon>Ditrysia</taxon>
        <taxon>Noctuoidea</taxon>
        <taxon>Noctuidae</taxon>
        <taxon>Amphipyrinae</taxon>
        <taxon>Spodoptera</taxon>
    </lineage>
</organism>
<evidence type="ECO:0000313" key="3">
    <source>
        <dbReference type="Proteomes" id="UP000648187"/>
    </source>
</evidence>
<feature type="transmembrane region" description="Helical" evidence="1">
    <location>
        <begin position="90"/>
        <end position="117"/>
    </location>
</feature>
<comment type="caution">
    <text evidence="2">The sequence shown here is derived from an EMBL/GenBank/DDBJ whole genome shotgun (WGS) entry which is preliminary data.</text>
</comment>
<evidence type="ECO:0000313" key="2">
    <source>
        <dbReference type="EMBL" id="KAF9407334.1"/>
    </source>
</evidence>
<keyword evidence="1" id="KW-0472">Membrane</keyword>
<keyword evidence="1" id="KW-1133">Transmembrane helix</keyword>
<dbReference type="AlphaFoldDB" id="A0A835L3F1"/>
<accession>A0A835L3F1</accession>
<evidence type="ECO:0000256" key="1">
    <source>
        <dbReference type="SAM" id="Phobius"/>
    </source>
</evidence>
<keyword evidence="1" id="KW-0812">Transmembrane</keyword>
<reference evidence="2" key="1">
    <citation type="submission" date="2020-08" db="EMBL/GenBank/DDBJ databases">
        <title>Spodoptera exigua strain:BAW_Kor-Di-RS1 Genome sequencing and assembly.</title>
        <authorList>
            <person name="Kim J."/>
            <person name="Nam H.Y."/>
            <person name="Kwon M."/>
            <person name="Choi J.H."/>
            <person name="Cho S.R."/>
            <person name="Kim G.-H."/>
        </authorList>
    </citation>
    <scope>NUCLEOTIDE SEQUENCE</scope>
    <source>
        <strain evidence="2">BAW_Kor-Di-RS1</strain>
        <tissue evidence="2">Whole-body</tissue>
    </source>
</reference>
<dbReference type="EMBL" id="JACKWZ010000484">
    <property type="protein sequence ID" value="KAF9407334.1"/>
    <property type="molecule type" value="Genomic_DNA"/>
</dbReference>
<protein>
    <submittedName>
        <fullName evidence="2">Uncharacterized protein</fullName>
    </submittedName>
</protein>
<keyword evidence="3" id="KW-1185">Reference proteome</keyword>
<dbReference type="Proteomes" id="UP000648187">
    <property type="component" value="Unassembled WGS sequence"/>
</dbReference>
<name>A0A835L3F1_SPOEX</name>
<gene>
    <name evidence="2" type="ORF">HW555_012614</name>
</gene>
<sequence>MLLERCVDKIQCDIDNEEIISIMIMWTIKHYLVILTLCMQCDKFYNIQGEMQSACIQQLMKTKCSENKKYLCKRVVQLSRTFSKISACSLFTVGASFPLPLIGIMANYIIVLLQFAYL</sequence>